<dbReference type="EMBL" id="MU394306">
    <property type="protein sequence ID" value="KAI6087632.1"/>
    <property type="molecule type" value="Genomic_DNA"/>
</dbReference>
<keyword evidence="2" id="KW-1185">Reference proteome</keyword>
<evidence type="ECO:0000313" key="2">
    <source>
        <dbReference type="Proteomes" id="UP001497680"/>
    </source>
</evidence>
<protein>
    <submittedName>
        <fullName evidence="1">Uncharacterized protein</fullName>
    </submittedName>
</protein>
<name>A0ACC0D4G1_9PEZI</name>
<proteinExistence type="predicted"/>
<comment type="caution">
    <text evidence="1">The sequence shown here is derived from an EMBL/GenBank/DDBJ whole genome shotgun (WGS) entry which is preliminary data.</text>
</comment>
<sequence>MEPSQNSRSEEEHESEYSDPPSEEYNEPELLFTRFMELPPELRHKIWRDALPTPGINFFNVHCIPNDHPGTNRSTSPSWLYLDLRRISIDDDDDDVEEYDPSTWYLRSDLSAVCREARAICAKPSETAIITLTRPKRGLFVRAGDGQLRSLVPTNPAKDASPEPLVRRHIRVSVNDILCLSVENCSFNLPYEELPAGEGGGNVGTRWEDRGGFDFDVDVDSDIDEEELGWAYDPLLMPAIPYTIPERRRCMNMARPDRTFLNSATEVGSQIMAENPEDPRNIDMVMFDAHNQVLSDRLVKDLARLGDGMGDVCWDRFGDHYVQLPDVDNGQYVLAKVWPEYEIGLRERYLQSASIQSSKRPVRSS</sequence>
<gene>
    <name evidence="1" type="ORF">F4821DRAFT_101875</name>
</gene>
<dbReference type="Proteomes" id="UP001497680">
    <property type="component" value="Unassembled WGS sequence"/>
</dbReference>
<evidence type="ECO:0000313" key="1">
    <source>
        <dbReference type="EMBL" id="KAI6087632.1"/>
    </source>
</evidence>
<accession>A0ACC0D4G1</accession>
<reference evidence="1 2" key="1">
    <citation type="journal article" date="2022" name="New Phytol.">
        <title>Ecological generalism drives hyperdiversity of secondary metabolite gene clusters in xylarialean endophytes.</title>
        <authorList>
            <person name="Franco M.E.E."/>
            <person name="Wisecaver J.H."/>
            <person name="Arnold A.E."/>
            <person name="Ju Y.M."/>
            <person name="Slot J.C."/>
            <person name="Ahrendt S."/>
            <person name="Moore L.P."/>
            <person name="Eastman K.E."/>
            <person name="Scott K."/>
            <person name="Konkel Z."/>
            <person name="Mondo S.J."/>
            <person name="Kuo A."/>
            <person name="Hayes R.D."/>
            <person name="Haridas S."/>
            <person name="Andreopoulos B."/>
            <person name="Riley R."/>
            <person name="LaButti K."/>
            <person name="Pangilinan J."/>
            <person name="Lipzen A."/>
            <person name="Amirebrahimi M."/>
            <person name="Yan J."/>
            <person name="Adam C."/>
            <person name="Keymanesh K."/>
            <person name="Ng V."/>
            <person name="Louie K."/>
            <person name="Northen T."/>
            <person name="Drula E."/>
            <person name="Henrissat B."/>
            <person name="Hsieh H.M."/>
            <person name="Youens-Clark K."/>
            <person name="Lutzoni F."/>
            <person name="Miadlikowska J."/>
            <person name="Eastwood D.C."/>
            <person name="Hamelin R.C."/>
            <person name="Grigoriev I.V."/>
            <person name="U'Ren J.M."/>
        </authorList>
    </citation>
    <scope>NUCLEOTIDE SEQUENCE [LARGE SCALE GENOMIC DNA]</scope>
    <source>
        <strain evidence="1 2">ER1909</strain>
    </source>
</reference>
<organism evidence="1 2">
    <name type="scientific">Hypoxylon rubiginosum</name>
    <dbReference type="NCBI Taxonomy" id="110542"/>
    <lineage>
        <taxon>Eukaryota</taxon>
        <taxon>Fungi</taxon>
        <taxon>Dikarya</taxon>
        <taxon>Ascomycota</taxon>
        <taxon>Pezizomycotina</taxon>
        <taxon>Sordariomycetes</taxon>
        <taxon>Xylariomycetidae</taxon>
        <taxon>Xylariales</taxon>
        <taxon>Hypoxylaceae</taxon>
        <taxon>Hypoxylon</taxon>
    </lineage>
</organism>